<dbReference type="PRINTS" id="PR00080">
    <property type="entry name" value="SDRFAMILY"/>
</dbReference>
<evidence type="ECO:0000256" key="1">
    <source>
        <dbReference type="ARBA" id="ARBA00023002"/>
    </source>
</evidence>
<dbReference type="PANTHER" id="PTHR43157:SF31">
    <property type="entry name" value="PHOSPHATIDYLINOSITOL-GLYCAN BIOSYNTHESIS CLASS F PROTEIN"/>
    <property type="match status" value="1"/>
</dbReference>
<organism evidence="4 5">
    <name type="scientific">Tetraparma gracilis</name>
    <dbReference type="NCBI Taxonomy" id="2962635"/>
    <lineage>
        <taxon>Eukaryota</taxon>
        <taxon>Sar</taxon>
        <taxon>Stramenopiles</taxon>
        <taxon>Ochrophyta</taxon>
        <taxon>Bolidophyceae</taxon>
        <taxon>Parmales</taxon>
        <taxon>Triparmaceae</taxon>
        <taxon>Tetraparma</taxon>
    </lineage>
</organism>
<gene>
    <name evidence="4" type="ORF">TeGR_g6122</name>
</gene>
<dbReference type="InterPro" id="IPR002347">
    <property type="entry name" value="SDR_fam"/>
</dbReference>
<reference evidence="4 5" key="1">
    <citation type="journal article" date="2023" name="Commun. Biol.">
        <title>Genome analysis of Parmales, the sister group of diatoms, reveals the evolutionary specialization of diatoms from phago-mixotrophs to photoautotrophs.</title>
        <authorList>
            <person name="Ban H."/>
            <person name="Sato S."/>
            <person name="Yoshikawa S."/>
            <person name="Yamada K."/>
            <person name="Nakamura Y."/>
            <person name="Ichinomiya M."/>
            <person name="Sato N."/>
            <person name="Blanc-Mathieu R."/>
            <person name="Endo H."/>
            <person name="Kuwata A."/>
            <person name="Ogata H."/>
        </authorList>
    </citation>
    <scope>NUCLEOTIDE SEQUENCE [LARGE SCALE GENOMIC DNA]</scope>
</reference>
<comment type="similarity">
    <text evidence="2">Belongs to the short-chain dehydrogenases/reductases (SDR) family.</text>
</comment>
<proteinExistence type="inferred from homology"/>
<dbReference type="Gene3D" id="3.40.50.720">
    <property type="entry name" value="NAD(P)-binding Rossmann-like Domain"/>
    <property type="match status" value="1"/>
</dbReference>
<protein>
    <recommendedName>
        <fullName evidence="6">NAD(P)-binding protein</fullName>
    </recommendedName>
</protein>
<evidence type="ECO:0000313" key="5">
    <source>
        <dbReference type="Proteomes" id="UP001165060"/>
    </source>
</evidence>
<evidence type="ECO:0000256" key="3">
    <source>
        <dbReference type="SAM" id="SignalP"/>
    </source>
</evidence>
<evidence type="ECO:0000256" key="2">
    <source>
        <dbReference type="RuleBase" id="RU000363"/>
    </source>
</evidence>
<dbReference type="SUPFAM" id="SSF51735">
    <property type="entry name" value="NAD(P)-binding Rossmann-fold domains"/>
    <property type="match status" value="1"/>
</dbReference>
<comment type="caution">
    <text evidence="4">The sequence shown here is derived from an EMBL/GenBank/DDBJ whole genome shotgun (WGS) entry which is preliminary data.</text>
</comment>
<dbReference type="PANTHER" id="PTHR43157">
    <property type="entry name" value="PHOSPHATIDYLINOSITOL-GLYCAN BIOSYNTHESIS CLASS F PROTEIN-RELATED"/>
    <property type="match status" value="1"/>
</dbReference>
<evidence type="ECO:0008006" key="6">
    <source>
        <dbReference type="Google" id="ProtNLM"/>
    </source>
</evidence>
<name>A0ABQ6N500_9STRA</name>
<dbReference type="Proteomes" id="UP001165060">
    <property type="component" value="Unassembled WGS sequence"/>
</dbReference>
<sequence length="356" mass="37867">MSLFTLYSVLSIPYTLLLHLLSLLSPPRVTPPPPPSAPNGRVALVTGANTGIGLQTALALSERGLTVVLACRDPAKGQAAAALVPRAAFVAPLDLASFASVRAFAKAYRERFKRLDVLVNNAGVNSFEARPPTADGFEHVMQVNFLAAFLLTDLLLPCLKEGVDARVVNVSSVMHRFATPHETVPAWSKAFLASSPTSHYSDSKLAAVLFSLELNRRRPSLRSFAVNPGAVNSDIWRSLPASHPLLYKHLIAPAFRLLYLTPAQGCATSLAAAILELDPSRSLYLQPYLFPRKPAYANPHSGLRLYPPASPLWEIMGVFVGHAAAVPSLPGGDGKGAARALWKAAAEATGAGKGVS</sequence>
<dbReference type="EMBL" id="BRYB01002191">
    <property type="protein sequence ID" value="GMI40968.1"/>
    <property type="molecule type" value="Genomic_DNA"/>
</dbReference>
<dbReference type="InterPro" id="IPR036291">
    <property type="entry name" value="NAD(P)-bd_dom_sf"/>
</dbReference>
<keyword evidence="1" id="KW-0560">Oxidoreductase</keyword>
<accession>A0ABQ6N500</accession>
<dbReference type="Pfam" id="PF00106">
    <property type="entry name" value="adh_short"/>
    <property type="match status" value="1"/>
</dbReference>
<keyword evidence="3" id="KW-0732">Signal</keyword>
<keyword evidence="5" id="KW-1185">Reference proteome</keyword>
<feature type="signal peptide" evidence="3">
    <location>
        <begin position="1"/>
        <end position="31"/>
    </location>
</feature>
<feature type="chain" id="PRO_5046104040" description="NAD(P)-binding protein" evidence="3">
    <location>
        <begin position="32"/>
        <end position="356"/>
    </location>
</feature>
<dbReference type="PRINTS" id="PR00081">
    <property type="entry name" value="GDHRDH"/>
</dbReference>
<evidence type="ECO:0000313" key="4">
    <source>
        <dbReference type="EMBL" id="GMI40968.1"/>
    </source>
</evidence>